<proteinExistence type="predicted"/>
<dbReference type="PANTHER" id="PTHR30032:SF8">
    <property type="entry name" value="GERMINATION-SPECIFIC N-ACETYLMURAMOYL-L-ALANINE AMIDASE"/>
    <property type="match status" value="1"/>
</dbReference>
<dbReference type="SUPFAM" id="SSF51126">
    <property type="entry name" value="Pectin lyase-like"/>
    <property type="match status" value="1"/>
</dbReference>
<dbReference type="InterPro" id="IPR007253">
    <property type="entry name" value="Cell_wall-bd_2"/>
</dbReference>
<dbReference type="InterPro" id="IPR042229">
    <property type="entry name" value="Listeria/Bacterioides_rpt_sf"/>
</dbReference>
<comment type="caution">
    <text evidence="2">The sequence shown here is derived from an EMBL/GenBank/DDBJ whole genome shotgun (WGS) entry which is preliminary data.</text>
</comment>
<comment type="subcellular location">
    <subcellularLocation>
        <location evidence="1">Cell envelope</location>
    </subcellularLocation>
</comment>
<evidence type="ECO:0000256" key="1">
    <source>
        <dbReference type="ARBA" id="ARBA00004196"/>
    </source>
</evidence>
<dbReference type="SMART" id="SM00710">
    <property type="entry name" value="PbH1"/>
    <property type="match status" value="6"/>
</dbReference>
<sequence length="1041" mass="111660">MKKLLAYILIGVLSFNGVYLTNLVHALEGDAVRMDMKKADKSKKEVRANEVYISAIEELKSKIETQTEDLTIKLSDDFPVELSEAIVIDKGNSFNLTIDGSNLTLSPGSGYIGDLISVNKNSGGRLEIKNININGKNETTGKLLNIKSTNGNMILENMELTNSINGAIWIPFSGNANVSIKLDNMKIANNKADNSAPAIRLADNCNVNLEISNSIIENNSSTGYGYECGAIASKSHTGDLVINNTMFRNNVNGCLNSGVVGGGGGAMSLHYLRGNLKINESYFYGNETSGEGIEVKNTYDGGAIYILDGRDGATVSIDKTTFDSNLAYDDGGAMMIQGTGNPGLTTDITNCTFYNNKAYGLDGANVTGGAIQYFKNGGSSKMTNTLTGNTFVRNQAGNESSTVNQTGGAVALSGAGFLATASVTSNNTLFIGNKVYNTEGKINDASNYKDISNSLTTQLDNNLINADKGADPQYTLEDVLGNGNVMLTNNYSIVKAGTDKESIVVPTIPIKPEGLADNKNKTQQSGADQRGFDRYKDIGSVEISWVKYNANGGTFTLPELTAFDGSAYYEGANPDEYYDIKYINASGNVKNKADLKPVKDEEEFLGWSTDPNATTADPAYSDGSTITFNADNEVATGENTLYAVWKVKEVKVTVTFDSKGGSAVDPQTFDKGGYATEPLNPEKSGYKFEGWYKEESLTQKYSFADTQVNEDITLYAKWKSTGGGGGTVDPPIPSRTVILASGEKYTDVLTATVLANEKKCPILLTEKDFVNQETLNEIKRLGVNTVIISGGPDSVSEKVVDQLTGYTVTRLSGEDRYGTAEKVGNEVRLLSGNKNQAMLVDGTNFPDVITISSLASDKRTPILLTQPQDLNITTKDTMKVWGINDITIGGSYDSVSQKVENSLAGNKVERLGGLDRYETASIIGEKVRSSAGNKADMILVDGTDFPDGITVNSLAGRYGTPIMLTEPTKLTSITKDRIGDWSIKNVLIAGGTASVSEDVENSLPSYGVVNNERIAGKDRYQTAVKISERFTQNGIKLGGTK</sequence>
<keyword evidence="3" id="KW-1185">Reference proteome</keyword>
<dbReference type="Gene3D" id="3.40.50.12090">
    <property type="match status" value="3"/>
</dbReference>
<organism evidence="2 3">
    <name type="scientific">Metaclostridioides mangenotii</name>
    <dbReference type="NCBI Taxonomy" id="1540"/>
    <lineage>
        <taxon>Bacteria</taxon>
        <taxon>Bacillati</taxon>
        <taxon>Bacillota</taxon>
        <taxon>Clostridia</taxon>
        <taxon>Peptostreptococcales</taxon>
        <taxon>Peptostreptococcaceae</taxon>
        <taxon>Metaclostridioides</taxon>
    </lineage>
</organism>
<evidence type="ECO:0000313" key="2">
    <source>
        <dbReference type="EMBL" id="MBP1854901.1"/>
    </source>
</evidence>
<dbReference type="Gene3D" id="2.60.40.4270">
    <property type="entry name" value="Listeria-Bacteroides repeat domain"/>
    <property type="match status" value="2"/>
</dbReference>
<dbReference type="InterPro" id="IPR006626">
    <property type="entry name" value="PbH1"/>
</dbReference>
<dbReference type="NCBIfam" id="TIGR02543">
    <property type="entry name" value="List_Bact_rpt"/>
    <property type="match status" value="1"/>
</dbReference>
<dbReference type="InterPro" id="IPR011050">
    <property type="entry name" value="Pectin_lyase_fold/virulence"/>
</dbReference>
<dbReference type="Pfam" id="PF09479">
    <property type="entry name" value="Flg_new"/>
    <property type="match status" value="1"/>
</dbReference>
<dbReference type="RefSeq" id="WP_209456410.1">
    <property type="nucleotide sequence ID" value="NZ_BAAACS010000002.1"/>
</dbReference>
<dbReference type="InterPro" id="IPR013378">
    <property type="entry name" value="InlB-like_B-rpt"/>
</dbReference>
<dbReference type="Proteomes" id="UP000767291">
    <property type="component" value="Unassembled WGS sequence"/>
</dbReference>
<gene>
    <name evidence="2" type="ORF">J2Z43_001294</name>
</gene>
<name>A0ABS4EAG8_9FIRM</name>
<dbReference type="Pfam" id="PF04122">
    <property type="entry name" value="CW_binding_2"/>
    <property type="match status" value="3"/>
</dbReference>
<dbReference type="InterPro" id="IPR051922">
    <property type="entry name" value="Bact_Sporulation_Assoc"/>
</dbReference>
<dbReference type="EMBL" id="JAGGJX010000002">
    <property type="protein sequence ID" value="MBP1854901.1"/>
    <property type="molecule type" value="Genomic_DNA"/>
</dbReference>
<reference evidence="2 3" key="1">
    <citation type="submission" date="2021-03" db="EMBL/GenBank/DDBJ databases">
        <title>Genomic Encyclopedia of Type Strains, Phase IV (KMG-IV): sequencing the most valuable type-strain genomes for metagenomic binning, comparative biology and taxonomic classification.</title>
        <authorList>
            <person name="Goeker M."/>
        </authorList>
    </citation>
    <scope>NUCLEOTIDE SEQUENCE [LARGE SCALE GENOMIC DNA]</scope>
    <source>
        <strain evidence="2 3">DSM 1289</strain>
    </source>
</reference>
<dbReference type="PANTHER" id="PTHR30032">
    <property type="entry name" value="N-ACETYLMURAMOYL-L-ALANINE AMIDASE-RELATED"/>
    <property type="match status" value="1"/>
</dbReference>
<accession>A0ABS4EAG8</accession>
<evidence type="ECO:0000313" key="3">
    <source>
        <dbReference type="Proteomes" id="UP000767291"/>
    </source>
</evidence>
<protein>
    <submittedName>
        <fullName evidence="2">Repeat protein (TIGR02543 family)</fullName>
    </submittedName>
</protein>